<evidence type="ECO:0000313" key="6">
    <source>
        <dbReference type="EMBL" id="TCP32119.1"/>
    </source>
</evidence>
<feature type="domain" description="SIS" evidence="5">
    <location>
        <begin position="124"/>
        <end position="265"/>
    </location>
</feature>
<dbReference type="PANTHER" id="PTHR30514:SF10">
    <property type="entry name" value="MURR_RPIR FAMILY TRANSCRIPTIONAL REGULATOR"/>
    <property type="match status" value="1"/>
</dbReference>
<evidence type="ECO:0000256" key="1">
    <source>
        <dbReference type="ARBA" id="ARBA00023015"/>
    </source>
</evidence>
<dbReference type="InterPro" id="IPR047640">
    <property type="entry name" value="RpiR-like"/>
</dbReference>
<proteinExistence type="predicted"/>
<dbReference type="RefSeq" id="WP_132742636.1">
    <property type="nucleotide sequence ID" value="NZ_SLXK01000001.1"/>
</dbReference>
<dbReference type="InterPro" id="IPR009057">
    <property type="entry name" value="Homeodomain-like_sf"/>
</dbReference>
<evidence type="ECO:0000259" key="4">
    <source>
        <dbReference type="PROSITE" id="PS51071"/>
    </source>
</evidence>
<dbReference type="GO" id="GO:0003700">
    <property type="term" value="F:DNA-binding transcription factor activity"/>
    <property type="evidence" value="ECO:0007669"/>
    <property type="project" value="InterPro"/>
</dbReference>
<dbReference type="SUPFAM" id="SSF53697">
    <property type="entry name" value="SIS domain"/>
    <property type="match status" value="1"/>
</dbReference>
<evidence type="ECO:0000313" key="7">
    <source>
        <dbReference type="Proteomes" id="UP000295416"/>
    </source>
</evidence>
<gene>
    <name evidence="6" type="ORF">EV207_10194</name>
</gene>
<dbReference type="SUPFAM" id="SSF46689">
    <property type="entry name" value="Homeodomain-like"/>
    <property type="match status" value="1"/>
</dbReference>
<dbReference type="Pfam" id="PF01418">
    <property type="entry name" value="HTH_6"/>
    <property type="match status" value="1"/>
</dbReference>
<comment type="caution">
    <text evidence="6">The sequence shown here is derived from an EMBL/GenBank/DDBJ whole genome shotgun (WGS) entry which is preliminary data.</text>
</comment>
<dbReference type="PROSITE" id="PS51071">
    <property type="entry name" value="HTH_RPIR"/>
    <property type="match status" value="1"/>
</dbReference>
<dbReference type="GO" id="GO:1901135">
    <property type="term" value="P:carbohydrate derivative metabolic process"/>
    <property type="evidence" value="ECO:0007669"/>
    <property type="project" value="InterPro"/>
</dbReference>
<dbReference type="InterPro" id="IPR001347">
    <property type="entry name" value="SIS_dom"/>
</dbReference>
<dbReference type="Pfam" id="PF01380">
    <property type="entry name" value="SIS"/>
    <property type="match status" value="1"/>
</dbReference>
<feature type="domain" description="HTH rpiR-type" evidence="4">
    <location>
        <begin position="4"/>
        <end position="80"/>
    </location>
</feature>
<dbReference type="AlphaFoldDB" id="A0A4R2PAL4"/>
<keyword evidence="2" id="KW-0238">DNA-binding</keyword>
<dbReference type="Gene3D" id="3.40.50.10490">
    <property type="entry name" value="Glucose-6-phosphate isomerase like protein, domain 1"/>
    <property type="match status" value="1"/>
</dbReference>
<dbReference type="InterPro" id="IPR035472">
    <property type="entry name" value="RpiR-like_SIS"/>
</dbReference>
<accession>A0A4R2PAL4</accession>
<evidence type="ECO:0000256" key="3">
    <source>
        <dbReference type="ARBA" id="ARBA00023163"/>
    </source>
</evidence>
<keyword evidence="3" id="KW-0804">Transcription</keyword>
<keyword evidence="7" id="KW-1185">Reference proteome</keyword>
<protein>
    <submittedName>
        <fullName evidence="6">RpiR family transcriptional regulator</fullName>
    </submittedName>
</protein>
<dbReference type="Gene3D" id="1.10.10.10">
    <property type="entry name" value="Winged helix-like DNA-binding domain superfamily/Winged helix DNA-binding domain"/>
    <property type="match status" value="1"/>
</dbReference>
<keyword evidence="1" id="KW-0805">Transcription regulation</keyword>
<organism evidence="6 7">
    <name type="scientific">Scopulibacillus darangshiensis</name>
    <dbReference type="NCBI Taxonomy" id="442528"/>
    <lineage>
        <taxon>Bacteria</taxon>
        <taxon>Bacillati</taxon>
        <taxon>Bacillota</taxon>
        <taxon>Bacilli</taxon>
        <taxon>Bacillales</taxon>
        <taxon>Sporolactobacillaceae</taxon>
        <taxon>Scopulibacillus</taxon>
    </lineage>
</organism>
<dbReference type="InterPro" id="IPR000281">
    <property type="entry name" value="HTH_RpiR"/>
</dbReference>
<dbReference type="Proteomes" id="UP000295416">
    <property type="component" value="Unassembled WGS sequence"/>
</dbReference>
<dbReference type="PROSITE" id="PS51464">
    <property type="entry name" value="SIS"/>
    <property type="match status" value="1"/>
</dbReference>
<dbReference type="CDD" id="cd05013">
    <property type="entry name" value="SIS_RpiR"/>
    <property type="match status" value="1"/>
</dbReference>
<dbReference type="GO" id="GO:0003677">
    <property type="term" value="F:DNA binding"/>
    <property type="evidence" value="ECO:0007669"/>
    <property type="project" value="UniProtKB-KW"/>
</dbReference>
<evidence type="ECO:0000259" key="5">
    <source>
        <dbReference type="PROSITE" id="PS51464"/>
    </source>
</evidence>
<dbReference type="GO" id="GO:0097367">
    <property type="term" value="F:carbohydrate derivative binding"/>
    <property type="evidence" value="ECO:0007669"/>
    <property type="project" value="InterPro"/>
</dbReference>
<sequence>MAMGSITSQIQAALSELPVSEKKVGDYLLKFPSEVTKMTIHEVAEKAGTSSAAVVRFCRSLGLNGFPDLKMRLSVELAGTLKPGYLDIESNEDVESIINKVISNTLQTLQDTAGQLNSAAIKNTIEAIREASVIYVFGVGASSIVAEDVAQKWTRLGKHMVTESDCHDLAMNLAAAPPKAVFFGISYSGATPEVINMVRMAKEYGITTIGLSRYGNNKLSSIADIMIFTARAPEAELRSAATTSRFAQLLVIDILYFAYAASQYDHTVEQLSKTREAVEMWKKRF</sequence>
<evidence type="ECO:0000256" key="2">
    <source>
        <dbReference type="ARBA" id="ARBA00023125"/>
    </source>
</evidence>
<dbReference type="EMBL" id="SLXK01000001">
    <property type="protein sequence ID" value="TCP32119.1"/>
    <property type="molecule type" value="Genomic_DNA"/>
</dbReference>
<reference evidence="6 7" key="1">
    <citation type="submission" date="2019-03" db="EMBL/GenBank/DDBJ databases">
        <title>Genomic Encyclopedia of Type Strains, Phase IV (KMG-IV): sequencing the most valuable type-strain genomes for metagenomic binning, comparative biology and taxonomic classification.</title>
        <authorList>
            <person name="Goeker M."/>
        </authorList>
    </citation>
    <scope>NUCLEOTIDE SEQUENCE [LARGE SCALE GENOMIC DNA]</scope>
    <source>
        <strain evidence="6 7">DSM 19377</strain>
    </source>
</reference>
<dbReference type="InterPro" id="IPR046348">
    <property type="entry name" value="SIS_dom_sf"/>
</dbReference>
<dbReference type="PANTHER" id="PTHR30514">
    <property type="entry name" value="GLUCOKINASE"/>
    <property type="match status" value="1"/>
</dbReference>
<dbReference type="OrthoDB" id="370421at2"/>
<dbReference type="InterPro" id="IPR036388">
    <property type="entry name" value="WH-like_DNA-bd_sf"/>
</dbReference>
<name>A0A4R2PAL4_9BACL</name>